<reference evidence="2" key="1">
    <citation type="submission" date="2023-03" db="EMBL/GenBank/DDBJ databases">
        <title>Complete genome of Cladonia borealis.</title>
        <authorList>
            <person name="Park H."/>
        </authorList>
    </citation>
    <scope>NUCLEOTIDE SEQUENCE</scope>
    <source>
        <strain evidence="2">ANT050790</strain>
    </source>
</reference>
<name>A0AA39QWG9_9LECA</name>
<keyword evidence="3" id="KW-1185">Reference proteome</keyword>
<protein>
    <submittedName>
        <fullName evidence="2">Uncharacterized protein</fullName>
    </submittedName>
</protein>
<comment type="caution">
    <text evidence="2">The sequence shown here is derived from an EMBL/GenBank/DDBJ whole genome shotgun (WGS) entry which is preliminary data.</text>
</comment>
<gene>
    <name evidence="2" type="ORF">JMJ35_008492</name>
</gene>
<dbReference type="Proteomes" id="UP001166286">
    <property type="component" value="Unassembled WGS sequence"/>
</dbReference>
<evidence type="ECO:0000256" key="1">
    <source>
        <dbReference type="SAM" id="MobiDB-lite"/>
    </source>
</evidence>
<feature type="region of interest" description="Disordered" evidence="1">
    <location>
        <begin position="386"/>
        <end position="413"/>
    </location>
</feature>
<accession>A0AA39QWG9</accession>
<feature type="region of interest" description="Disordered" evidence="1">
    <location>
        <begin position="281"/>
        <end position="312"/>
    </location>
</feature>
<dbReference type="EMBL" id="JAFEKC020000019">
    <property type="protein sequence ID" value="KAK0509121.1"/>
    <property type="molecule type" value="Genomic_DNA"/>
</dbReference>
<proteinExistence type="predicted"/>
<feature type="region of interest" description="Disordered" evidence="1">
    <location>
        <begin position="1"/>
        <end position="48"/>
    </location>
</feature>
<evidence type="ECO:0000313" key="2">
    <source>
        <dbReference type="EMBL" id="KAK0509121.1"/>
    </source>
</evidence>
<sequence length="432" mass="45247">MSRQPAPAPASKRAPAPVPAGSKTNTASTVAGGKKATGSSVEPAPSGTDFATVSNTYKQIWSVTPYTSFVMFDYLLKTAPAGTLGNWGTFLASHKPNLAEAGLRTVAAPTDRDQALWNGKSGLCTSFTIKVATEAKVAGIQYGNQTKKRNGKLASVHRAGWEISGTSAIVIDSSARQAIQFKDTSKPSGEFAFQGEVLTQKIKGPFAPCLPKGPEGWKAAMQICLEQLLPQNEMLLMFRSVLGRIGFTGTVRWNFQDHTWSFSTLRDKEVSIVTFGVAQTAEPSAPPADHTSGPDGASGAHTADPAPAPTGPAPAQIVGIFTAWIRQVKARSEQWTPELVGIQAQLWDAAVKSWGAPTYKYFPVGVGEPAKGTAPSALPATRSKIVGSGAKTPNAKAPVDMKTAPGTQPVPGGLTGSLAQVGVNALLNVKKQ</sequence>
<dbReference type="AlphaFoldDB" id="A0AA39QWG9"/>
<evidence type="ECO:0000313" key="3">
    <source>
        <dbReference type="Proteomes" id="UP001166286"/>
    </source>
</evidence>
<organism evidence="2 3">
    <name type="scientific">Cladonia borealis</name>
    <dbReference type="NCBI Taxonomy" id="184061"/>
    <lineage>
        <taxon>Eukaryota</taxon>
        <taxon>Fungi</taxon>
        <taxon>Dikarya</taxon>
        <taxon>Ascomycota</taxon>
        <taxon>Pezizomycotina</taxon>
        <taxon>Lecanoromycetes</taxon>
        <taxon>OSLEUM clade</taxon>
        <taxon>Lecanoromycetidae</taxon>
        <taxon>Lecanorales</taxon>
        <taxon>Lecanorineae</taxon>
        <taxon>Cladoniaceae</taxon>
        <taxon>Cladonia</taxon>
    </lineage>
</organism>